<keyword evidence="3 7" id="KW-0808">Transferase</keyword>
<dbReference type="GO" id="GO:0007200">
    <property type="term" value="P:phospholipase C-activating G protein-coupled receptor signaling pathway"/>
    <property type="evidence" value="ECO:0007669"/>
    <property type="project" value="InterPro"/>
</dbReference>
<evidence type="ECO:0000256" key="7">
    <source>
        <dbReference type="RuleBase" id="RU361128"/>
    </source>
</evidence>
<dbReference type="STRING" id="318479.A0A0N4UND0"/>
<evidence type="ECO:0000313" key="11">
    <source>
        <dbReference type="Proteomes" id="UP000274756"/>
    </source>
</evidence>
<dbReference type="Gene3D" id="2.60.200.40">
    <property type="match status" value="1"/>
</dbReference>
<evidence type="ECO:0000259" key="8">
    <source>
        <dbReference type="PROSITE" id="PS50146"/>
    </source>
</evidence>
<name>A0A0N4UND0_DRAME</name>
<dbReference type="GO" id="GO:0005886">
    <property type="term" value="C:plasma membrane"/>
    <property type="evidence" value="ECO:0007669"/>
    <property type="project" value="TreeGrafter"/>
</dbReference>
<dbReference type="Proteomes" id="UP000274756">
    <property type="component" value="Unassembled WGS sequence"/>
</dbReference>
<accession>A0A0N4UND0</accession>
<dbReference type="OrthoDB" id="242257at2759"/>
<dbReference type="Pfam" id="PF00781">
    <property type="entry name" value="DAGK_cat"/>
    <property type="match status" value="1"/>
</dbReference>
<dbReference type="SMART" id="SM00046">
    <property type="entry name" value="DAGKc"/>
    <property type="match status" value="1"/>
</dbReference>
<dbReference type="InterPro" id="IPR017438">
    <property type="entry name" value="ATP-NAD_kinase_N"/>
</dbReference>
<reference evidence="12" key="1">
    <citation type="submission" date="2017-02" db="UniProtKB">
        <authorList>
            <consortium name="WormBaseParasite"/>
        </authorList>
    </citation>
    <scope>IDENTIFICATION</scope>
</reference>
<dbReference type="InterPro" id="IPR037607">
    <property type="entry name" value="DGK"/>
</dbReference>
<evidence type="ECO:0000256" key="2">
    <source>
        <dbReference type="ARBA" id="ARBA00009280"/>
    </source>
</evidence>
<evidence type="ECO:0000256" key="5">
    <source>
        <dbReference type="ARBA" id="ARBA00022777"/>
    </source>
</evidence>
<evidence type="ECO:0000313" key="9">
    <source>
        <dbReference type="EMBL" id="VDN53146.1"/>
    </source>
</evidence>
<dbReference type="Gene3D" id="3.40.50.10330">
    <property type="entry name" value="Probable inorganic polyphosphate/atp-NAD kinase, domain 1"/>
    <property type="match status" value="1"/>
</dbReference>
<evidence type="ECO:0000256" key="6">
    <source>
        <dbReference type="ARBA" id="ARBA00022840"/>
    </source>
</evidence>
<dbReference type="GO" id="GO:0005524">
    <property type="term" value="F:ATP binding"/>
    <property type="evidence" value="ECO:0007669"/>
    <property type="project" value="UniProtKB-KW"/>
</dbReference>
<comment type="catalytic activity">
    <reaction evidence="1 7">
        <text>a 1,2-diacyl-sn-glycerol + ATP = a 1,2-diacyl-sn-glycero-3-phosphate + ADP + H(+)</text>
        <dbReference type="Rhea" id="RHEA:10272"/>
        <dbReference type="ChEBI" id="CHEBI:15378"/>
        <dbReference type="ChEBI" id="CHEBI:17815"/>
        <dbReference type="ChEBI" id="CHEBI:30616"/>
        <dbReference type="ChEBI" id="CHEBI:58608"/>
        <dbReference type="ChEBI" id="CHEBI:456216"/>
        <dbReference type="EC" id="2.7.1.107"/>
    </reaction>
</comment>
<keyword evidence="6 7" id="KW-0067">ATP-binding</keyword>
<dbReference type="SMART" id="SM00045">
    <property type="entry name" value="DAGKa"/>
    <property type="match status" value="1"/>
</dbReference>
<dbReference type="FunFam" id="2.60.200.40:FF:000002">
    <property type="entry name" value="Diacylglycerol kinase"/>
    <property type="match status" value="1"/>
</dbReference>
<evidence type="ECO:0000256" key="3">
    <source>
        <dbReference type="ARBA" id="ARBA00022679"/>
    </source>
</evidence>
<dbReference type="InterPro" id="IPR056383">
    <property type="entry name" value="DGKI-like_dom"/>
</dbReference>
<dbReference type="Proteomes" id="UP000038040">
    <property type="component" value="Unplaced"/>
</dbReference>
<reference evidence="9 11" key="2">
    <citation type="submission" date="2018-11" db="EMBL/GenBank/DDBJ databases">
        <authorList>
            <consortium name="Pathogen Informatics"/>
        </authorList>
    </citation>
    <scope>NUCLEOTIDE SEQUENCE [LARGE SCALE GENOMIC DNA]</scope>
</reference>
<keyword evidence="4 7" id="KW-0547">Nucleotide-binding</keyword>
<proteinExistence type="inferred from homology"/>
<sequence length="611" mass="69151">MGEKRLCVACHIVAHSACIPLLKQINMNCKVTYRDVLTRFDPKMNAIGRHHWVHRWKLEGRCNECRKSFQQKIFQILRGSEKIEEVLAISCSWCKRSYHNKTSCFSQNQLEEQCDGGALKNVIIPASWICRVNLSRKTNQKQSNLLQHKRVFFVKPCESMKFTPSHPLIIFVNPKSGGNKGIKTMQTLCWLLNPRQVFDISIKGPKFALEMYKRVPQLRVLICGGDGTVGWVLSTLDQLAWSDYPPIAVLPYGTGNDLARCLGWGGHFNDEPLSDLLKAIMYETAVVFLDRWHLNVQPNVSRANESSEEMNEAVQCTLPLNVMNNYFSIGADAHIALQFHHSRSANPQMLNSRFKNRIAYGGLGTIDLFKRTWKDLSDYITLECDGCDLTPKIKEFKYHCILFQNIPYYAGGTVPWGNDENGSCRPSTFDHKVEVLGFTTASLAALQMGGKGERLAQCCHVLITTTKAIPMQVDGEPCLLAPSIISLQFHNKVTCEIGYIVIETDMDLLTVRQHIDRLLNTNQSAAIKSSRNWFFLDYVSHADEGIFRLTPQVEQSSVISDICNVDECVMIIEDSHHPSTQMDLITSRDSSVKSSSSMLNTHLKFYPLMNS</sequence>
<dbReference type="InterPro" id="IPR001206">
    <property type="entry name" value="Diacylglycerol_kinase_cat_dom"/>
</dbReference>
<keyword evidence="5 7" id="KW-0418">Kinase</keyword>
<protein>
    <recommendedName>
        <fullName evidence="7">Diacylglycerol kinase</fullName>
        <shortName evidence="7">DAG kinase</shortName>
        <ecNumber evidence="7">2.7.1.107</ecNumber>
    </recommendedName>
</protein>
<dbReference type="Pfam" id="PF00609">
    <property type="entry name" value="DAGK_acc"/>
    <property type="match status" value="1"/>
</dbReference>
<dbReference type="PROSITE" id="PS50146">
    <property type="entry name" value="DAGK"/>
    <property type="match status" value="1"/>
</dbReference>
<gene>
    <name evidence="9" type="ORF">DME_LOCUS3119</name>
</gene>
<organism evidence="10 12">
    <name type="scientific">Dracunculus medinensis</name>
    <name type="common">Guinea worm</name>
    <dbReference type="NCBI Taxonomy" id="318479"/>
    <lineage>
        <taxon>Eukaryota</taxon>
        <taxon>Metazoa</taxon>
        <taxon>Ecdysozoa</taxon>
        <taxon>Nematoda</taxon>
        <taxon>Chromadorea</taxon>
        <taxon>Rhabditida</taxon>
        <taxon>Spirurina</taxon>
        <taxon>Dracunculoidea</taxon>
        <taxon>Dracunculidae</taxon>
        <taxon>Dracunculus</taxon>
    </lineage>
</organism>
<dbReference type="InterPro" id="IPR016064">
    <property type="entry name" value="NAD/diacylglycerol_kinase_sf"/>
</dbReference>
<dbReference type="EMBL" id="UYYG01000106">
    <property type="protein sequence ID" value="VDN53146.1"/>
    <property type="molecule type" value="Genomic_DNA"/>
</dbReference>
<evidence type="ECO:0000313" key="10">
    <source>
        <dbReference type="Proteomes" id="UP000038040"/>
    </source>
</evidence>
<dbReference type="AlphaFoldDB" id="A0A0N4UND0"/>
<dbReference type="InterPro" id="IPR000756">
    <property type="entry name" value="Diacylglycerol_kin_accessory"/>
</dbReference>
<evidence type="ECO:0000313" key="12">
    <source>
        <dbReference type="WBParaSite" id="DME_0000940801-mRNA-1"/>
    </source>
</evidence>
<dbReference type="EC" id="2.7.1.107" evidence="7"/>
<comment type="similarity">
    <text evidence="2 7">Belongs to the eukaryotic diacylglycerol kinase family.</text>
</comment>
<dbReference type="PANTHER" id="PTHR11255:SF80">
    <property type="entry name" value="EYE-SPECIFIC DIACYLGLYCEROL KINASE"/>
    <property type="match status" value="1"/>
</dbReference>
<evidence type="ECO:0000256" key="4">
    <source>
        <dbReference type="ARBA" id="ARBA00022741"/>
    </source>
</evidence>
<dbReference type="CDD" id="cd20855">
    <property type="entry name" value="C1_DGK_typeIV_rpt2"/>
    <property type="match status" value="1"/>
</dbReference>
<dbReference type="GO" id="GO:0004143">
    <property type="term" value="F:ATP-dependent diacylglycerol kinase activity"/>
    <property type="evidence" value="ECO:0007669"/>
    <property type="project" value="UniProtKB-EC"/>
</dbReference>
<dbReference type="Pfam" id="PF23578">
    <property type="entry name" value="DGKI"/>
    <property type="match status" value="1"/>
</dbReference>
<dbReference type="PANTHER" id="PTHR11255">
    <property type="entry name" value="DIACYLGLYCEROL KINASE"/>
    <property type="match status" value="1"/>
</dbReference>
<evidence type="ECO:0000256" key="1">
    <source>
        <dbReference type="ARBA" id="ARBA00001383"/>
    </source>
</evidence>
<dbReference type="SUPFAM" id="SSF111331">
    <property type="entry name" value="NAD kinase/diacylglycerol kinase-like"/>
    <property type="match status" value="1"/>
</dbReference>
<dbReference type="WBParaSite" id="DME_0000940801-mRNA-1">
    <property type="protein sequence ID" value="DME_0000940801-mRNA-1"/>
    <property type="gene ID" value="DME_0000940801"/>
</dbReference>
<keyword evidence="11" id="KW-1185">Reference proteome</keyword>
<feature type="domain" description="DAGKc" evidence="8">
    <location>
        <begin position="163"/>
        <end position="298"/>
    </location>
</feature>